<dbReference type="PANTHER" id="PTHR22807">
    <property type="entry name" value="NOP2 YEAST -RELATED NOL1/NOP2/FMU SUN DOMAIN-CONTAINING"/>
    <property type="match status" value="1"/>
</dbReference>
<dbReference type="InterPro" id="IPR023267">
    <property type="entry name" value="RCMT"/>
</dbReference>
<feature type="region of interest" description="Disordered" evidence="11">
    <location>
        <begin position="597"/>
        <end position="652"/>
    </location>
</feature>
<feature type="compositionally biased region" description="Basic and acidic residues" evidence="11">
    <location>
        <begin position="71"/>
        <end position="88"/>
    </location>
</feature>
<evidence type="ECO:0000256" key="5">
    <source>
        <dbReference type="ARBA" id="ARBA00022603"/>
    </source>
</evidence>
<organism evidence="13 14">
    <name type="scientific">Gracilariopsis chorda</name>
    <dbReference type="NCBI Taxonomy" id="448386"/>
    <lineage>
        <taxon>Eukaryota</taxon>
        <taxon>Rhodophyta</taxon>
        <taxon>Florideophyceae</taxon>
        <taxon>Rhodymeniophycidae</taxon>
        <taxon>Gracilariales</taxon>
        <taxon>Gracilariaceae</taxon>
        <taxon>Gracilariopsis</taxon>
    </lineage>
</organism>
<keyword evidence="7 10" id="KW-0949">S-adenosyl-L-methionine</keyword>
<feature type="compositionally biased region" description="Basic and acidic residues" evidence="11">
    <location>
        <begin position="52"/>
        <end position="62"/>
    </location>
</feature>
<sequence length="652" mass="73740">MGGTGRARRRKRRRVHGTGLEHTDAKEVNHFDVGAGQRDRIRRRRLAYQLEKAGKEQVEDRQLSSLINRKKNWEKERRKNEAKNKDDSQEQDALPFSDENAKWLKVKQSDSSTTKQQQTTKMKLLQSGEESDSDASELDHVQNLSIPINSNDAQVDSSQGDSSTEHEEDSESDELPPDKLELASEKILQERQQQADDAAAEMHDERKRAGQHLDQFRLETGVLGRGGVQDGDEDNVKTREDMLQTIRAILHVLADFKTRKEPNRSRSEYMQGLLDSVCKCFGYNEELAEMLMDIFPNAEIVDFMEASESPRPLTIRTNTLKTRRRELAQALISRGMNVDPIDKWSKVGLVVYESQVPVGATPEYLAGHYMIQSASSFLPVVALAPKENEKIVDLAAAPGGKTSYIGAVMNNTGVLVANDLRKDRIKALVANVHRLGLRNTIVCNYDGMRIPSVFGSCFDRVLLDAPCSGTGIISHDPAVKMNRRRKDLYNTTRIQKELILAAIDSLNPDSPTGGYIVYSTCSVLVDENEAVIDYALRKRDVRIVESGLSLGIPGFTRMKQHRFHPDLRLSRRIHPHIHNLDGFFVCKLKKLSNKKDFDSAKNESEQVDKEMTDVKASEAEHDAEAKANNKEQEKHTKKMRTKEKKSKRKSKR</sequence>
<feature type="compositionally biased region" description="Basic residues" evidence="11">
    <location>
        <begin position="635"/>
        <end position="652"/>
    </location>
</feature>
<dbReference type="InterPro" id="IPR031341">
    <property type="entry name" value="Methyltr_RsmF_N"/>
</dbReference>
<comment type="subcellular location">
    <subcellularLocation>
        <location evidence="1">Nucleus</location>
        <location evidence="1">Nucleolus</location>
    </subcellularLocation>
</comment>
<dbReference type="PANTHER" id="PTHR22807:SF30">
    <property type="entry name" value="28S RRNA (CYTOSINE(4447)-C(5))-METHYLTRANSFERASE-RELATED"/>
    <property type="match status" value="1"/>
</dbReference>
<dbReference type="PROSITE" id="PS01153">
    <property type="entry name" value="NOL1_NOP2_SUN"/>
    <property type="match status" value="1"/>
</dbReference>
<dbReference type="STRING" id="448386.A0A2V3IQM4"/>
<evidence type="ECO:0000313" key="13">
    <source>
        <dbReference type="EMBL" id="PXF44411.1"/>
    </source>
</evidence>
<comment type="similarity">
    <text evidence="2 10">Belongs to the class I-like SAM-binding methyltransferase superfamily. RsmB/NOP family.</text>
</comment>
<feature type="compositionally biased region" description="Low complexity" evidence="11">
    <location>
        <begin position="109"/>
        <end position="127"/>
    </location>
</feature>
<gene>
    <name evidence="13" type="ORF">BWQ96_05854</name>
</gene>
<dbReference type="InterPro" id="IPR011023">
    <property type="entry name" value="Nop2p"/>
</dbReference>
<feature type="compositionally biased region" description="Basic and acidic residues" evidence="11">
    <location>
        <begin position="19"/>
        <end position="30"/>
    </location>
</feature>
<accession>A0A2V3IQM4</accession>
<evidence type="ECO:0000256" key="10">
    <source>
        <dbReference type="PROSITE-ProRule" id="PRU01023"/>
    </source>
</evidence>
<dbReference type="GO" id="GO:0003723">
    <property type="term" value="F:RNA binding"/>
    <property type="evidence" value="ECO:0007669"/>
    <property type="project" value="UniProtKB-UniRule"/>
</dbReference>
<feature type="region of interest" description="Disordered" evidence="11">
    <location>
        <begin position="1"/>
        <end position="39"/>
    </location>
</feature>
<feature type="compositionally biased region" description="Basic and acidic residues" evidence="11">
    <location>
        <begin position="597"/>
        <end position="634"/>
    </location>
</feature>
<evidence type="ECO:0000256" key="11">
    <source>
        <dbReference type="SAM" id="MobiDB-lite"/>
    </source>
</evidence>
<dbReference type="GO" id="GO:0009383">
    <property type="term" value="F:rRNA (cytosine-C5-)-methyltransferase activity"/>
    <property type="evidence" value="ECO:0007669"/>
    <property type="project" value="TreeGrafter"/>
</dbReference>
<feature type="binding site" evidence="10">
    <location>
        <position position="464"/>
    </location>
    <ligand>
        <name>S-adenosyl-L-methionine</name>
        <dbReference type="ChEBI" id="CHEBI:59789"/>
    </ligand>
</feature>
<evidence type="ECO:0000256" key="4">
    <source>
        <dbReference type="ARBA" id="ARBA00022517"/>
    </source>
</evidence>
<feature type="binding site" evidence="10">
    <location>
        <position position="419"/>
    </location>
    <ligand>
        <name>S-adenosyl-L-methionine</name>
        <dbReference type="ChEBI" id="CHEBI:59789"/>
    </ligand>
</feature>
<proteinExistence type="inferred from homology"/>
<dbReference type="PRINTS" id="PR02008">
    <property type="entry name" value="RCMTFAMILY"/>
</dbReference>
<keyword evidence="3" id="KW-0963">Cytoplasm</keyword>
<evidence type="ECO:0000256" key="2">
    <source>
        <dbReference type="ARBA" id="ARBA00007494"/>
    </source>
</evidence>
<dbReference type="SUPFAM" id="SSF53335">
    <property type="entry name" value="S-adenosyl-L-methionine-dependent methyltransferases"/>
    <property type="match status" value="1"/>
</dbReference>
<dbReference type="EMBL" id="NBIV01000092">
    <property type="protein sequence ID" value="PXF44411.1"/>
    <property type="molecule type" value="Genomic_DNA"/>
</dbReference>
<feature type="compositionally biased region" description="Acidic residues" evidence="11">
    <location>
        <begin position="166"/>
        <end position="175"/>
    </location>
</feature>
<keyword evidence="6 10" id="KW-0808">Transferase</keyword>
<evidence type="ECO:0000256" key="1">
    <source>
        <dbReference type="ARBA" id="ARBA00004604"/>
    </source>
</evidence>
<dbReference type="OrthoDB" id="427002at2759"/>
<comment type="caution">
    <text evidence="13">The sequence shown here is derived from an EMBL/GenBank/DDBJ whole genome shotgun (WGS) entry which is preliminary data.</text>
</comment>
<dbReference type="GO" id="GO:0000470">
    <property type="term" value="P:maturation of LSU-rRNA"/>
    <property type="evidence" value="ECO:0007669"/>
    <property type="project" value="TreeGrafter"/>
</dbReference>
<dbReference type="FunFam" id="3.30.70.1170:FF:000001">
    <property type="entry name" value="Ribosomal RNA methyltransferase Nop2"/>
    <property type="match status" value="1"/>
</dbReference>
<evidence type="ECO:0000256" key="6">
    <source>
        <dbReference type="ARBA" id="ARBA00022679"/>
    </source>
</evidence>
<feature type="compositionally biased region" description="Basic residues" evidence="11">
    <location>
        <begin position="1"/>
        <end position="16"/>
    </location>
</feature>
<dbReference type="AlphaFoldDB" id="A0A2V3IQM4"/>
<dbReference type="InterPro" id="IPR001678">
    <property type="entry name" value="MeTrfase_RsmB-F_NOP2_dom"/>
</dbReference>
<dbReference type="InterPro" id="IPR018314">
    <property type="entry name" value="RsmB/NOL1/NOP2-like_CS"/>
</dbReference>
<keyword evidence="5 10" id="KW-0489">Methyltransferase</keyword>
<evidence type="ECO:0000256" key="9">
    <source>
        <dbReference type="ARBA" id="ARBA00023242"/>
    </source>
</evidence>
<dbReference type="InterPro" id="IPR023273">
    <property type="entry name" value="RCMT_NOP2"/>
</dbReference>
<dbReference type="Proteomes" id="UP000247409">
    <property type="component" value="Unassembled WGS sequence"/>
</dbReference>
<feature type="binding site" evidence="10">
    <location>
        <begin position="395"/>
        <end position="401"/>
    </location>
    <ligand>
        <name>S-adenosyl-L-methionine</name>
        <dbReference type="ChEBI" id="CHEBI:59789"/>
    </ligand>
</feature>
<dbReference type="InterPro" id="IPR029063">
    <property type="entry name" value="SAM-dependent_MTases_sf"/>
</dbReference>
<feature type="binding site" evidence="10">
    <location>
        <position position="446"/>
    </location>
    <ligand>
        <name>S-adenosyl-L-methionine</name>
        <dbReference type="ChEBI" id="CHEBI:59789"/>
    </ligand>
</feature>
<feature type="region of interest" description="Disordered" evidence="11">
    <location>
        <begin position="189"/>
        <end position="213"/>
    </location>
</feature>
<evidence type="ECO:0000256" key="8">
    <source>
        <dbReference type="ARBA" id="ARBA00022884"/>
    </source>
</evidence>
<feature type="compositionally biased region" description="Polar residues" evidence="11">
    <location>
        <begin position="142"/>
        <end position="160"/>
    </location>
</feature>
<protein>
    <submittedName>
        <fullName evidence="13">25S rRNA (Cytosine-C(5))-methyltransferase nop2</fullName>
    </submittedName>
</protein>
<evidence type="ECO:0000256" key="3">
    <source>
        <dbReference type="ARBA" id="ARBA00022490"/>
    </source>
</evidence>
<evidence type="ECO:0000259" key="12">
    <source>
        <dbReference type="PROSITE" id="PS51686"/>
    </source>
</evidence>
<evidence type="ECO:0000313" key="14">
    <source>
        <dbReference type="Proteomes" id="UP000247409"/>
    </source>
</evidence>
<feature type="active site" description="Nucleophile" evidence="10">
    <location>
        <position position="521"/>
    </location>
</feature>
<reference evidence="13 14" key="1">
    <citation type="journal article" date="2018" name="Mol. Biol. Evol.">
        <title>Analysis of the draft genome of the red seaweed Gracilariopsis chorda provides insights into genome size evolution in Rhodophyta.</title>
        <authorList>
            <person name="Lee J."/>
            <person name="Yang E.C."/>
            <person name="Graf L."/>
            <person name="Yang J.H."/>
            <person name="Qiu H."/>
            <person name="Zel Zion U."/>
            <person name="Chan C.X."/>
            <person name="Stephens T.G."/>
            <person name="Weber A.P.M."/>
            <person name="Boo G.H."/>
            <person name="Boo S.M."/>
            <person name="Kim K.M."/>
            <person name="Shin Y."/>
            <person name="Jung M."/>
            <person name="Lee S.J."/>
            <person name="Yim H.S."/>
            <person name="Lee J.H."/>
            <person name="Bhattacharya D."/>
            <person name="Yoon H.S."/>
        </authorList>
    </citation>
    <scope>NUCLEOTIDE SEQUENCE [LARGE SCALE GENOMIC DNA]</scope>
    <source>
        <strain evidence="13 14">SKKU-2015</strain>
        <tissue evidence="13">Whole body</tissue>
    </source>
</reference>
<keyword evidence="9" id="KW-0539">Nucleus</keyword>
<keyword evidence="8 10" id="KW-0694">RNA-binding</keyword>
<dbReference type="InterPro" id="IPR049560">
    <property type="entry name" value="MeTrfase_RsmB-F_NOP2_cat"/>
</dbReference>
<dbReference type="PROSITE" id="PS51686">
    <property type="entry name" value="SAM_MT_RSMB_NOP"/>
    <property type="match status" value="1"/>
</dbReference>
<keyword evidence="14" id="KW-1185">Reference proteome</keyword>
<dbReference type="GO" id="GO:0005730">
    <property type="term" value="C:nucleolus"/>
    <property type="evidence" value="ECO:0007669"/>
    <property type="project" value="UniProtKB-SubCell"/>
</dbReference>
<dbReference type="Pfam" id="PF01189">
    <property type="entry name" value="Methyltr_RsmB-F"/>
    <property type="match status" value="1"/>
</dbReference>
<evidence type="ECO:0000256" key="7">
    <source>
        <dbReference type="ARBA" id="ARBA00022691"/>
    </source>
</evidence>
<dbReference type="GO" id="GO:0070475">
    <property type="term" value="P:rRNA base methylation"/>
    <property type="evidence" value="ECO:0007669"/>
    <property type="project" value="TreeGrafter"/>
</dbReference>
<name>A0A2V3IQM4_9FLOR</name>
<dbReference type="Gene3D" id="3.40.50.150">
    <property type="entry name" value="Vaccinia Virus protein VP39"/>
    <property type="match status" value="1"/>
</dbReference>
<dbReference type="NCBIfam" id="TIGR00446">
    <property type="entry name" value="nop2p"/>
    <property type="match status" value="1"/>
</dbReference>
<dbReference type="Gene3D" id="3.30.70.1170">
    <property type="entry name" value="Sun protein, domain 3"/>
    <property type="match status" value="1"/>
</dbReference>
<dbReference type="PRINTS" id="PR02012">
    <property type="entry name" value="RCMTNOP2"/>
</dbReference>
<feature type="region of interest" description="Disordered" evidence="11">
    <location>
        <begin position="52"/>
        <end position="177"/>
    </location>
</feature>
<dbReference type="Pfam" id="PF17125">
    <property type="entry name" value="Methyltr_RsmF_N"/>
    <property type="match status" value="1"/>
</dbReference>
<keyword evidence="4" id="KW-0690">Ribosome biogenesis</keyword>
<feature type="domain" description="SAM-dependent MTase RsmB/NOP-type" evidence="12">
    <location>
        <begin position="303"/>
        <end position="591"/>
    </location>
</feature>